<feature type="region of interest" description="Disordered" evidence="1">
    <location>
        <begin position="395"/>
        <end position="414"/>
    </location>
</feature>
<proteinExistence type="predicted"/>
<protein>
    <recommendedName>
        <fullName evidence="4">Endonuclease/exonuclease/phosphatase domain-containing protein</fullName>
    </recommendedName>
</protein>
<dbReference type="EMBL" id="JABWDY010039444">
    <property type="protein sequence ID" value="KAF5178895.1"/>
    <property type="molecule type" value="Genomic_DNA"/>
</dbReference>
<feature type="region of interest" description="Disordered" evidence="1">
    <location>
        <begin position="1"/>
        <end position="32"/>
    </location>
</feature>
<evidence type="ECO:0000313" key="2">
    <source>
        <dbReference type="EMBL" id="KAF5178895.1"/>
    </source>
</evidence>
<dbReference type="AlphaFoldDB" id="A0A7J6V414"/>
<dbReference type="Gene3D" id="3.60.10.10">
    <property type="entry name" value="Endonuclease/exonuclease/phosphatase"/>
    <property type="match status" value="1"/>
</dbReference>
<feature type="compositionally biased region" description="Low complexity" evidence="1">
    <location>
        <begin position="401"/>
        <end position="412"/>
    </location>
</feature>
<dbReference type="SUPFAM" id="SSF56219">
    <property type="entry name" value="DNase I-like"/>
    <property type="match status" value="1"/>
</dbReference>
<dbReference type="InterPro" id="IPR036691">
    <property type="entry name" value="Endo/exonu/phosph_ase_sf"/>
</dbReference>
<feature type="compositionally biased region" description="Low complexity" evidence="1">
    <location>
        <begin position="101"/>
        <end position="114"/>
    </location>
</feature>
<feature type="compositionally biased region" description="Polar residues" evidence="1">
    <location>
        <begin position="121"/>
        <end position="136"/>
    </location>
</feature>
<organism evidence="2 3">
    <name type="scientific">Thalictrum thalictroides</name>
    <name type="common">Rue-anemone</name>
    <name type="synonym">Anemone thalictroides</name>
    <dbReference type="NCBI Taxonomy" id="46969"/>
    <lineage>
        <taxon>Eukaryota</taxon>
        <taxon>Viridiplantae</taxon>
        <taxon>Streptophyta</taxon>
        <taxon>Embryophyta</taxon>
        <taxon>Tracheophyta</taxon>
        <taxon>Spermatophyta</taxon>
        <taxon>Magnoliopsida</taxon>
        <taxon>Ranunculales</taxon>
        <taxon>Ranunculaceae</taxon>
        <taxon>Thalictroideae</taxon>
        <taxon>Thalictrum</taxon>
    </lineage>
</organism>
<sequence length="440" mass="49205">MFPLEWGDQQESFVNASPVPSQKSTCPLSPLASPVVGHEAQATSCFFPQTTQEAQGNQETQENQPNYYHQSQVNTSDEVQTPESPATTENNKEDVKRQHQSKTSTKTSSPAKTPYIKPSAAQLQANKEKQPNSTPDNAEDGWMHTSSNISQNLASQNSELALDGRILIAHIGWDSETFHVVIVYAPAKEDEQVCFFSEMLSLKLPDKAIVLGDFNCYLNRVDKYPLPASLPQGWKGLTEILNHFQLKDTLSITHLGLSSHTQPTTRDGVVVSSTCIDHIYTTDHIKDWVLTPIAEPFPGSDHWILRSKLRIPIKGATPPKWDRVSQATAKDNHYYEALVKRIWEKLETAKKPWSEGSLVTLWSDIKALMINQAYLCEKGFRKHIAKELARGRSDLAHLKQSSPSEPKSPESSAWREAMTKAINCLKQIKAENQAHLAENS</sequence>
<dbReference type="Proteomes" id="UP000554482">
    <property type="component" value="Unassembled WGS sequence"/>
</dbReference>
<keyword evidence="3" id="KW-1185">Reference proteome</keyword>
<comment type="caution">
    <text evidence="2">The sequence shown here is derived from an EMBL/GenBank/DDBJ whole genome shotgun (WGS) entry which is preliminary data.</text>
</comment>
<feature type="compositionally biased region" description="Polar residues" evidence="1">
    <location>
        <begin position="9"/>
        <end position="27"/>
    </location>
</feature>
<accession>A0A7J6V414</accession>
<feature type="region of interest" description="Disordered" evidence="1">
    <location>
        <begin position="71"/>
        <end position="144"/>
    </location>
</feature>
<evidence type="ECO:0000256" key="1">
    <source>
        <dbReference type="SAM" id="MobiDB-lite"/>
    </source>
</evidence>
<feature type="compositionally biased region" description="Polar residues" evidence="1">
    <location>
        <begin position="71"/>
        <end position="89"/>
    </location>
</feature>
<reference evidence="2 3" key="1">
    <citation type="submission" date="2020-06" db="EMBL/GenBank/DDBJ databases">
        <title>Transcriptomic and genomic resources for Thalictrum thalictroides and T. hernandezii: Facilitating candidate gene discovery in an emerging model plant lineage.</title>
        <authorList>
            <person name="Arias T."/>
            <person name="Riano-Pachon D.M."/>
            <person name="Di Stilio V.S."/>
        </authorList>
    </citation>
    <scope>NUCLEOTIDE SEQUENCE [LARGE SCALE GENOMIC DNA]</scope>
    <source>
        <strain evidence="3">cv. WT478/WT964</strain>
        <tissue evidence="2">Leaves</tissue>
    </source>
</reference>
<evidence type="ECO:0008006" key="4">
    <source>
        <dbReference type="Google" id="ProtNLM"/>
    </source>
</evidence>
<name>A0A7J6V414_THATH</name>
<evidence type="ECO:0000313" key="3">
    <source>
        <dbReference type="Proteomes" id="UP000554482"/>
    </source>
</evidence>
<gene>
    <name evidence="2" type="ORF">FRX31_031519</name>
</gene>